<dbReference type="SMART" id="SM00075">
    <property type="entry name" value="HYDRO"/>
    <property type="match status" value="1"/>
</dbReference>
<protein>
    <recommendedName>
        <fullName evidence="6">Hydrophobin</fullName>
    </recommendedName>
</protein>
<feature type="chain" id="PRO_5024485467" description="Hydrophobin" evidence="6">
    <location>
        <begin position="20"/>
        <end position="107"/>
    </location>
</feature>
<name>A0A5M3MBT7_CONPW</name>
<dbReference type="CDD" id="cd23507">
    <property type="entry name" value="hydrophobin_I"/>
    <property type="match status" value="1"/>
</dbReference>
<reference evidence="8" key="1">
    <citation type="journal article" date="2012" name="Science">
        <title>The Paleozoic origin of enzymatic lignin decomposition reconstructed from 31 fungal genomes.</title>
        <authorList>
            <person name="Floudas D."/>
            <person name="Binder M."/>
            <person name="Riley R."/>
            <person name="Barry K."/>
            <person name="Blanchette R.A."/>
            <person name="Henrissat B."/>
            <person name="Martinez A.T."/>
            <person name="Otillar R."/>
            <person name="Spatafora J.W."/>
            <person name="Yadav J.S."/>
            <person name="Aerts A."/>
            <person name="Benoit I."/>
            <person name="Boyd A."/>
            <person name="Carlson A."/>
            <person name="Copeland A."/>
            <person name="Coutinho P.M."/>
            <person name="de Vries R.P."/>
            <person name="Ferreira P."/>
            <person name="Findley K."/>
            <person name="Foster B."/>
            <person name="Gaskell J."/>
            <person name="Glotzer D."/>
            <person name="Gorecki P."/>
            <person name="Heitman J."/>
            <person name="Hesse C."/>
            <person name="Hori C."/>
            <person name="Igarashi K."/>
            <person name="Jurgens J.A."/>
            <person name="Kallen N."/>
            <person name="Kersten P."/>
            <person name="Kohler A."/>
            <person name="Kuees U."/>
            <person name="Kumar T.K.A."/>
            <person name="Kuo A."/>
            <person name="LaButti K."/>
            <person name="Larrondo L.F."/>
            <person name="Lindquist E."/>
            <person name="Ling A."/>
            <person name="Lombard V."/>
            <person name="Lucas S."/>
            <person name="Lundell T."/>
            <person name="Martin R."/>
            <person name="McLaughlin D.J."/>
            <person name="Morgenstern I."/>
            <person name="Morin E."/>
            <person name="Murat C."/>
            <person name="Nagy L.G."/>
            <person name="Nolan M."/>
            <person name="Ohm R.A."/>
            <person name="Patyshakuliyeva A."/>
            <person name="Rokas A."/>
            <person name="Ruiz-Duenas F.J."/>
            <person name="Sabat G."/>
            <person name="Salamov A."/>
            <person name="Samejima M."/>
            <person name="Schmutz J."/>
            <person name="Slot J.C."/>
            <person name="St John F."/>
            <person name="Stenlid J."/>
            <person name="Sun H."/>
            <person name="Sun S."/>
            <person name="Syed K."/>
            <person name="Tsang A."/>
            <person name="Wiebenga A."/>
            <person name="Young D."/>
            <person name="Pisabarro A."/>
            <person name="Eastwood D.C."/>
            <person name="Martin F."/>
            <person name="Cullen D."/>
            <person name="Grigoriev I.V."/>
            <person name="Hibbett D.S."/>
        </authorList>
    </citation>
    <scope>NUCLEOTIDE SEQUENCE [LARGE SCALE GENOMIC DNA]</scope>
    <source>
        <strain evidence="8">RWD-64-598 SS2</strain>
    </source>
</reference>
<feature type="signal peptide" evidence="6">
    <location>
        <begin position="1"/>
        <end position="19"/>
    </location>
</feature>
<dbReference type="InterPro" id="IPR001338">
    <property type="entry name" value="Class_I_Hydrophobin"/>
</dbReference>
<dbReference type="OMA" id="VIDCSPI"/>
<keyword evidence="6" id="KW-0732">Signal</keyword>
<accession>A0A5M3MBT7</accession>
<keyword evidence="5 6" id="KW-1015">Disulfide bond</keyword>
<dbReference type="GO" id="GO:0009277">
    <property type="term" value="C:fungal-type cell wall"/>
    <property type="evidence" value="ECO:0007669"/>
    <property type="project" value="InterPro"/>
</dbReference>
<evidence type="ECO:0000256" key="6">
    <source>
        <dbReference type="RuleBase" id="RU365009"/>
    </source>
</evidence>
<dbReference type="AlphaFoldDB" id="A0A5M3MBT7"/>
<evidence type="ECO:0000313" key="7">
    <source>
        <dbReference type="EMBL" id="EIW76517.1"/>
    </source>
</evidence>
<dbReference type="GO" id="GO:0005199">
    <property type="term" value="F:structural constituent of cell wall"/>
    <property type="evidence" value="ECO:0007669"/>
    <property type="project" value="InterPro"/>
</dbReference>
<comment type="subcellular location">
    <subcellularLocation>
        <location evidence="1 6">Secreted</location>
        <location evidence="1 6">Cell wall</location>
    </subcellularLocation>
</comment>
<keyword evidence="8" id="KW-1185">Reference proteome</keyword>
<keyword evidence="4 6" id="KW-0964">Secreted</keyword>
<dbReference type="OrthoDB" id="4225815at2759"/>
<evidence type="ECO:0000256" key="1">
    <source>
        <dbReference type="ARBA" id="ARBA00004191"/>
    </source>
</evidence>
<evidence type="ECO:0000313" key="8">
    <source>
        <dbReference type="Proteomes" id="UP000053558"/>
    </source>
</evidence>
<comment type="similarity">
    <text evidence="2 6">Belongs to the fungal hydrophobin family.</text>
</comment>
<dbReference type="KEGG" id="cput:CONPUDRAFT_111513"/>
<dbReference type="RefSeq" id="XP_007773721.1">
    <property type="nucleotide sequence ID" value="XM_007775531.1"/>
</dbReference>
<keyword evidence="3 6" id="KW-0134">Cell wall</keyword>
<gene>
    <name evidence="7" type="ORF">CONPUDRAFT_111513</name>
</gene>
<evidence type="ECO:0000256" key="5">
    <source>
        <dbReference type="ARBA" id="ARBA00023157"/>
    </source>
</evidence>
<evidence type="ECO:0000256" key="2">
    <source>
        <dbReference type="ARBA" id="ARBA00010446"/>
    </source>
</evidence>
<sequence length="107" mass="10747">MFSRVTAVFVLALPLLAAAAPKSQCDAGATLQCCNSVKQTSDNGNTLTEALAAVDISNVGGQIGVHCTPISVAGSGNGVCNTKPVCCTDNYFKGLINVGCSPVTVNA</sequence>
<evidence type="ECO:0000256" key="4">
    <source>
        <dbReference type="ARBA" id="ARBA00022525"/>
    </source>
</evidence>
<evidence type="ECO:0000256" key="3">
    <source>
        <dbReference type="ARBA" id="ARBA00022512"/>
    </source>
</evidence>
<proteinExistence type="inferred from homology"/>
<dbReference type="GeneID" id="19198893"/>
<dbReference type="EMBL" id="JH711586">
    <property type="protein sequence ID" value="EIW76517.1"/>
    <property type="molecule type" value="Genomic_DNA"/>
</dbReference>
<dbReference type="Proteomes" id="UP000053558">
    <property type="component" value="Unassembled WGS sequence"/>
</dbReference>
<dbReference type="Pfam" id="PF01185">
    <property type="entry name" value="Hydrophobin"/>
    <property type="match status" value="1"/>
</dbReference>
<organism evidence="7 8">
    <name type="scientific">Coniophora puteana (strain RWD-64-598)</name>
    <name type="common">Brown rot fungus</name>
    <dbReference type="NCBI Taxonomy" id="741705"/>
    <lineage>
        <taxon>Eukaryota</taxon>
        <taxon>Fungi</taxon>
        <taxon>Dikarya</taxon>
        <taxon>Basidiomycota</taxon>
        <taxon>Agaricomycotina</taxon>
        <taxon>Agaricomycetes</taxon>
        <taxon>Agaricomycetidae</taxon>
        <taxon>Boletales</taxon>
        <taxon>Coniophorineae</taxon>
        <taxon>Coniophoraceae</taxon>
        <taxon>Coniophora</taxon>
    </lineage>
</organism>
<comment type="caution">
    <text evidence="7">The sequence shown here is derived from an EMBL/GenBank/DDBJ whole genome shotgun (WGS) entry which is preliminary data.</text>
</comment>